<evidence type="ECO:0000313" key="4">
    <source>
        <dbReference type="EMBL" id="VFT86815.1"/>
    </source>
</evidence>
<dbReference type="GO" id="GO:0015937">
    <property type="term" value="P:coenzyme A biosynthetic process"/>
    <property type="evidence" value="ECO:0007669"/>
    <property type="project" value="UniProtKB-ARBA"/>
</dbReference>
<evidence type="ECO:0000313" key="5">
    <source>
        <dbReference type="Proteomes" id="UP000332933"/>
    </source>
</evidence>
<dbReference type="Gene3D" id="3.40.50.10300">
    <property type="entry name" value="CoaB-like"/>
    <property type="match status" value="1"/>
</dbReference>
<evidence type="ECO:0000256" key="1">
    <source>
        <dbReference type="ARBA" id="ARBA00005703"/>
    </source>
</evidence>
<reference evidence="4 5" key="1">
    <citation type="submission" date="2019-03" db="EMBL/GenBank/DDBJ databases">
        <authorList>
            <person name="Gaulin E."/>
            <person name="Dumas B."/>
        </authorList>
    </citation>
    <scope>NUCLEOTIDE SEQUENCE [LARGE SCALE GENOMIC DNA]</scope>
    <source>
        <strain evidence="4">CBS 568.67</strain>
    </source>
</reference>
<sequence length="384" mass="42748">MSGALDTQRAIADSYFASAETPTWSLDVQEALKEFIDHQTSIGRCVVVVTSGGTTIPLERNTVRFIDNFSTGSRGAASAEYFIKLGYAVIFLHRPGCVMPFARHFQKSMAPDVGLTFLDHLSIAKDGKNIEIASDDRVSQARCIDALKSYKQAKKTNIMHAIPFVSVNEYFHALKLVATAVQPLNERAVFYLAAAVSDFYIPDKELVEHKIQSHATVGQGLELHLKNVPKLLGLLRHEWAPQAFYVSFKLETDETILKQKALSSIANYGMHLVVANELKSRFHQVWLVTEAAQTLLEKPEDDLDIELSLANAVSEMHYGFLADRHVHMPASLPLAANAARKYPWDAALRSVAQLTHEHKTEITALLLGGSISMLLHLLQRQYLK</sequence>
<dbReference type="EMBL" id="VJMH01005173">
    <property type="protein sequence ID" value="KAF0699515.1"/>
    <property type="molecule type" value="Genomic_DNA"/>
</dbReference>
<feature type="domain" description="DNA/pantothenate metabolism flavoprotein C-terminal" evidence="2">
    <location>
        <begin position="168"/>
        <end position="281"/>
    </location>
</feature>
<name>A0A485KP62_9STRA</name>
<proteinExistence type="inferred from homology"/>
<dbReference type="PANTHER" id="PTHR12290">
    <property type="entry name" value="CORNICHON-RELATED"/>
    <property type="match status" value="1"/>
</dbReference>
<reference evidence="3" key="2">
    <citation type="submission" date="2019-06" db="EMBL/GenBank/DDBJ databases">
        <title>Genomics analysis of Aphanomyces spp. identifies a new class of oomycete effector associated with host adaptation.</title>
        <authorList>
            <person name="Gaulin E."/>
        </authorList>
    </citation>
    <scope>NUCLEOTIDE SEQUENCE</scope>
    <source>
        <strain evidence="3">CBS 578.67</strain>
    </source>
</reference>
<dbReference type="EMBL" id="CAADRA010005194">
    <property type="protein sequence ID" value="VFT86815.1"/>
    <property type="molecule type" value="Genomic_DNA"/>
</dbReference>
<comment type="similarity">
    <text evidence="1">Belongs to the PPC synthetase family.</text>
</comment>
<organism evidence="4 5">
    <name type="scientific">Aphanomyces stellatus</name>
    <dbReference type="NCBI Taxonomy" id="120398"/>
    <lineage>
        <taxon>Eukaryota</taxon>
        <taxon>Sar</taxon>
        <taxon>Stramenopiles</taxon>
        <taxon>Oomycota</taxon>
        <taxon>Saprolegniomycetes</taxon>
        <taxon>Saprolegniales</taxon>
        <taxon>Verrucalvaceae</taxon>
        <taxon>Aphanomyces</taxon>
    </lineage>
</organism>
<evidence type="ECO:0000259" key="2">
    <source>
        <dbReference type="Pfam" id="PF04127"/>
    </source>
</evidence>
<dbReference type="AlphaFoldDB" id="A0A485KP62"/>
<keyword evidence="5" id="KW-1185">Reference proteome</keyword>
<accession>A0A485KP62</accession>
<gene>
    <name evidence="4" type="primary">Aste57867_9937</name>
    <name evidence="3" type="ORF">As57867_009898</name>
    <name evidence="4" type="ORF">ASTE57867_9937</name>
</gene>
<dbReference type="InterPro" id="IPR035929">
    <property type="entry name" value="CoaB-like_sf"/>
</dbReference>
<dbReference type="Proteomes" id="UP000332933">
    <property type="component" value="Unassembled WGS sequence"/>
</dbReference>
<dbReference type="Pfam" id="PF04127">
    <property type="entry name" value="DFP"/>
    <property type="match status" value="2"/>
</dbReference>
<feature type="domain" description="DNA/pantothenate metabolism flavoprotein C-terminal" evidence="2">
    <location>
        <begin position="47"/>
        <end position="95"/>
    </location>
</feature>
<evidence type="ECO:0000313" key="3">
    <source>
        <dbReference type="EMBL" id="KAF0699515.1"/>
    </source>
</evidence>
<dbReference type="GO" id="GO:0003824">
    <property type="term" value="F:catalytic activity"/>
    <property type="evidence" value="ECO:0007669"/>
    <property type="project" value="UniProtKB-ARBA"/>
</dbReference>
<protein>
    <submittedName>
        <fullName evidence="4">Aste57867_9937 protein</fullName>
    </submittedName>
</protein>
<dbReference type="OrthoDB" id="70224at2759"/>
<dbReference type="SUPFAM" id="SSF102645">
    <property type="entry name" value="CoaB-like"/>
    <property type="match status" value="1"/>
</dbReference>
<dbReference type="InterPro" id="IPR007085">
    <property type="entry name" value="DNA/pantothenate-metab_flavo_C"/>
</dbReference>